<dbReference type="InterPro" id="IPR038765">
    <property type="entry name" value="Papain-like_cys_pep_sf"/>
</dbReference>
<name>A0ABV3M7K8_9ACTN</name>
<comment type="caution">
    <text evidence="7">The sequence shown here is derived from an EMBL/GenBank/DDBJ whole genome shotgun (WGS) entry which is preliminary data.</text>
</comment>
<dbReference type="InterPro" id="IPR051794">
    <property type="entry name" value="PG_Endopeptidase_C40"/>
</dbReference>
<feature type="region of interest" description="Disordered" evidence="5">
    <location>
        <begin position="105"/>
        <end position="131"/>
    </location>
</feature>
<keyword evidence="2" id="KW-0645">Protease</keyword>
<evidence type="ECO:0000259" key="6">
    <source>
        <dbReference type="PROSITE" id="PS51935"/>
    </source>
</evidence>
<keyword evidence="8" id="KW-1185">Reference proteome</keyword>
<evidence type="ECO:0000256" key="5">
    <source>
        <dbReference type="SAM" id="MobiDB-lite"/>
    </source>
</evidence>
<accession>A0ABV3M7K8</accession>
<evidence type="ECO:0000313" key="7">
    <source>
        <dbReference type="EMBL" id="MEW2367687.1"/>
    </source>
</evidence>
<dbReference type="InterPro" id="IPR000064">
    <property type="entry name" value="NLP_P60_dom"/>
</dbReference>
<evidence type="ECO:0000256" key="3">
    <source>
        <dbReference type="ARBA" id="ARBA00022801"/>
    </source>
</evidence>
<dbReference type="PANTHER" id="PTHR47359">
    <property type="entry name" value="PEPTIDOGLYCAN DL-ENDOPEPTIDASE CWLO"/>
    <property type="match status" value="1"/>
</dbReference>
<proteinExistence type="inferred from homology"/>
<reference evidence="7 8" key="1">
    <citation type="submission" date="2024-06" db="EMBL/GenBank/DDBJ databases">
        <title>The Natural Products Discovery Center: Release of the First 8490 Sequenced Strains for Exploring Actinobacteria Biosynthetic Diversity.</title>
        <authorList>
            <person name="Kalkreuter E."/>
            <person name="Kautsar S.A."/>
            <person name="Yang D."/>
            <person name="Bader C.D."/>
            <person name="Teijaro C.N."/>
            <person name="Fluegel L."/>
            <person name="Davis C.M."/>
            <person name="Simpson J.R."/>
            <person name="Lauterbach L."/>
            <person name="Steele A.D."/>
            <person name="Gui C."/>
            <person name="Meng S."/>
            <person name="Li G."/>
            <person name="Viehrig K."/>
            <person name="Ye F."/>
            <person name="Su P."/>
            <person name="Kiefer A.F."/>
            <person name="Nichols A."/>
            <person name="Cepeda A.J."/>
            <person name="Yan W."/>
            <person name="Fan B."/>
            <person name="Jiang Y."/>
            <person name="Adhikari A."/>
            <person name="Zheng C.-J."/>
            <person name="Schuster L."/>
            <person name="Cowan T.M."/>
            <person name="Smanski M.J."/>
            <person name="Chevrette M.G."/>
            <person name="De Carvalho L.P.S."/>
            <person name="Shen B."/>
        </authorList>
    </citation>
    <scope>NUCLEOTIDE SEQUENCE [LARGE SCALE GENOMIC DNA]</scope>
    <source>
        <strain evidence="7 8">NPDC047833</strain>
    </source>
</reference>
<protein>
    <submittedName>
        <fullName evidence="7">C40 family peptidase</fullName>
    </submittedName>
</protein>
<organism evidence="7 8">
    <name type="scientific">Streptomyces huasconensis</name>
    <dbReference type="NCBI Taxonomy" id="1854574"/>
    <lineage>
        <taxon>Bacteria</taxon>
        <taxon>Bacillati</taxon>
        <taxon>Actinomycetota</taxon>
        <taxon>Actinomycetes</taxon>
        <taxon>Kitasatosporales</taxon>
        <taxon>Streptomycetaceae</taxon>
        <taxon>Streptomyces</taxon>
    </lineage>
</organism>
<sequence>MRTPEFTEEIPADCACAFCAGAAGTEAGGGRHGGRRARCAVRGAVAAAVGAAAVVGASTAAVAEPAPSHAGWDGSKYWYQDATGWWRWTSHYDKYLRHTGGSVSGAGASGVTHSAPSPSSAGHNPHPTFRGRAGWDATDRVYWYQQGGSWWWTSHQWKYEARTGRSGSTAGTDSPASSSRSRAGHADRGSHGSHGTEAAISWAMGQLGKPYIWGGNGPDGYDCSGLVQQAYRRAGISLPRVADAQYRAATKLSRSQLRRGDLVFWSSNGSSSGIHHVAIYLGGGQYLEAPRPGKSVRISSFSYYNPTLYGRVG</sequence>
<feature type="region of interest" description="Disordered" evidence="5">
    <location>
        <begin position="164"/>
        <end position="195"/>
    </location>
</feature>
<feature type="compositionally biased region" description="Polar residues" evidence="5">
    <location>
        <begin position="165"/>
        <end position="181"/>
    </location>
</feature>
<evidence type="ECO:0000256" key="1">
    <source>
        <dbReference type="ARBA" id="ARBA00007074"/>
    </source>
</evidence>
<dbReference type="Proteomes" id="UP001553843">
    <property type="component" value="Unassembled WGS sequence"/>
</dbReference>
<dbReference type="Pfam" id="PF00877">
    <property type="entry name" value="NLPC_P60"/>
    <property type="match status" value="1"/>
</dbReference>
<gene>
    <name evidence="7" type="ORF">AB0887_37920</name>
</gene>
<evidence type="ECO:0000313" key="8">
    <source>
        <dbReference type="Proteomes" id="UP001553843"/>
    </source>
</evidence>
<comment type="similarity">
    <text evidence="1">Belongs to the peptidase C40 family.</text>
</comment>
<dbReference type="Gene3D" id="3.90.1720.10">
    <property type="entry name" value="endopeptidase domain like (from Nostoc punctiforme)"/>
    <property type="match status" value="1"/>
</dbReference>
<keyword evidence="4" id="KW-0788">Thiol protease</keyword>
<dbReference type="PANTHER" id="PTHR47359:SF3">
    <property type="entry name" value="NLP_P60 DOMAIN-CONTAINING PROTEIN-RELATED"/>
    <property type="match status" value="1"/>
</dbReference>
<dbReference type="EMBL" id="JBEYRS010000029">
    <property type="protein sequence ID" value="MEW2367687.1"/>
    <property type="molecule type" value="Genomic_DNA"/>
</dbReference>
<evidence type="ECO:0000256" key="2">
    <source>
        <dbReference type="ARBA" id="ARBA00022670"/>
    </source>
</evidence>
<dbReference type="PROSITE" id="PS51935">
    <property type="entry name" value="NLPC_P60"/>
    <property type="match status" value="1"/>
</dbReference>
<dbReference type="SUPFAM" id="SSF54001">
    <property type="entry name" value="Cysteine proteinases"/>
    <property type="match status" value="1"/>
</dbReference>
<feature type="domain" description="NlpC/P60" evidence="6">
    <location>
        <begin position="193"/>
        <end position="313"/>
    </location>
</feature>
<evidence type="ECO:0000256" key="4">
    <source>
        <dbReference type="ARBA" id="ARBA00022807"/>
    </source>
</evidence>
<keyword evidence="3" id="KW-0378">Hydrolase</keyword>
<dbReference type="RefSeq" id="WP_359773825.1">
    <property type="nucleotide sequence ID" value="NZ_JBEYRR010000001.1"/>
</dbReference>